<dbReference type="AlphaFoldDB" id="A0AAW7ZAT2"/>
<sequence length="75" mass="7837">MPIFEFVCKSCNKPFEKLLLAGRETKVTCPVCNCDEVEKKISAPFLPSSVGRPANDCATPSCAGGSKEGGCQPGG</sequence>
<feature type="domain" description="Putative regulatory protein FmdB zinc ribbon" evidence="1">
    <location>
        <begin position="1"/>
        <end position="42"/>
    </location>
</feature>
<dbReference type="SMART" id="SM00834">
    <property type="entry name" value="CxxC_CXXC_SSSS"/>
    <property type="match status" value="1"/>
</dbReference>
<keyword evidence="3" id="KW-1185">Reference proteome</keyword>
<dbReference type="RefSeq" id="WP_304541552.1">
    <property type="nucleotide sequence ID" value="NZ_JARPTC010000005.1"/>
</dbReference>
<evidence type="ECO:0000313" key="3">
    <source>
        <dbReference type="Proteomes" id="UP001172911"/>
    </source>
</evidence>
<comment type="caution">
    <text evidence="2">The sequence shown here is derived from an EMBL/GenBank/DDBJ whole genome shotgun (WGS) entry which is preliminary data.</text>
</comment>
<dbReference type="InterPro" id="IPR013429">
    <property type="entry name" value="Regulatory_FmdB_Zinc_ribbon"/>
</dbReference>
<accession>A0AAW7ZAT2</accession>
<reference evidence="2" key="1">
    <citation type="journal article" date="2023" name="J. Hazard. Mater.">
        <title>Anaerobic biodegradation of pyrene and benzo[a]pyrene by a new sulfate-reducing Desulforamulus aquiferis strain DSA.</title>
        <authorList>
            <person name="Zhang Z."/>
            <person name="Sun J."/>
            <person name="Gong X."/>
            <person name="Wang C."/>
            <person name="Wang H."/>
        </authorList>
    </citation>
    <scope>NUCLEOTIDE SEQUENCE</scope>
    <source>
        <strain evidence="2">DSA</strain>
    </source>
</reference>
<evidence type="ECO:0000313" key="2">
    <source>
        <dbReference type="EMBL" id="MDO7786511.1"/>
    </source>
</evidence>
<dbReference type="NCBIfam" id="TIGR02605">
    <property type="entry name" value="CxxC_CxxC_SSSS"/>
    <property type="match status" value="1"/>
</dbReference>
<protein>
    <submittedName>
        <fullName evidence="2">Zinc ribbon domain-containing protein</fullName>
    </submittedName>
</protein>
<reference evidence="2" key="2">
    <citation type="submission" date="2023-03" db="EMBL/GenBank/DDBJ databases">
        <authorList>
            <person name="Zhang Z."/>
        </authorList>
    </citation>
    <scope>NUCLEOTIDE SEQUENCE</scope>
    <source>
        <strain evidence="2">DSA</strain>
    </source>
</reference>
<evidence type="ECO:0000259" key="1">
    <source>
        <dbReference type="SMART" id="SM00834"/>
    </source>
</evidence>
<organism evidence="2 3">
    <name type="scientific">Desulforamulus aquiferis</name>
    <dbReference type="NCBI Taxonomy" id="1397668"/>
    <lineage>
        <taxon>Bacteria</taxon>
        <taxon>Bacillati</taxon>
        <taxon>Bacillota</taxon>
        <taxon>Clostridia</taxon>
        <taxon>Eubacteriales</taxon>
        <taxon>Peptococcaceae</taxon>
        <taxon>Desulforamulus</taxon>
    </lineage>
</organism>
<proteinExistence type="predicted"/>
<dbReference type="Pfam" id="PF09723">
    <property type="entry name" value="Zn_ribbon_8"/>
    <property type="match status" value="1"/>
</dbReference>
<name>A0AAW7ZAT2_9FIRM</name>
<dbReference type="EMBL" id="JARPTC010000005">
    <property type="protein sequence ID" value="MDO7786511.1"/>
    <property type="molecule type" value="Genomic_DNA"/>
</dbReference>
<dbReference type="Proteomes" id="UP001172911">
    <property type="component" value="Unassembled WGS sequence"/>
</dbReference>
<gene>
    <name evidence="2" type="ORF">P6N53_04655</name>
</gene>